<comment type="caution">
    <text evidence="3">The sequence shown here is derived from an EMBL/GenBank/DDBJ whole genome shotgun (WGS) entry which is preliminary data.</text>
</comment>
<gene>
    <name evidence="3" type="ORF">ASZ90_007387</name>
</gene>
<dbReference type="GO" id="GO:0003723">
    <property type="term" value="F:RNA binding"/>
    <property type="evidence" value="ECO:0007669"/>
    <property type="project" value="UniProtKB-KW"/>
</dbReference>
<organism evidence="3">
    <name type="scientific">hydrocarbon metagenome</name>
    <dbReference type="NCBI Taxonomy" id="938273"/>
    <lineage>
        <taxon>unclassified sequences</taxon>
        <taxon>metagenomes</taxon>
        <taxon>ecological metagenomes</taxon>
    </lineage>
</organism>
<dbReference type="PROSITE" id="PS51295">
    <property type="entry name" value="CRM"/>
    <property type="match status" value="1"/>
</dbReference>
<dbReference type="NCBIfam" id="TIGR00253">
    <property type="entry name" value="RNA_bind_YhbY"/>
    <property type="match status" value="1"/>
</dbReference>
<dbReference type="InterPro" id="IPR017924">
    <property type="entry name" value="RNA-binding_YhbY"/>
</dbReference>
<dbReference type="SUPFAM" id="SSF75471">
    <property type="entry name" value="YhbY-like"/>
    <property type="match status" value="1"/>
</dbReference>
<dbReference type="Gene3D" id="3.30.110.60">
    <property type="entry name" value="YhbY-like"/>
    <property type="match status" value="1"/>
</dbReference>
<dbReference type="InterPro" id="IPR051925">
    <property type="entry name" value="RNA-binding_domain"/>
</dbReference>
<dbReference type="EMBL" id="LNQE01000938">
    <property type="protein sequence ID" value="KUG22838.1"/>
    <property type="molecule type" value="Genomic_DNA"/>
</dbReference>
<name>A0A0W8FPN0_9ZZZZ</name>
<protein>
    <submittedName>
        <fullName evidence="3">Rna binding protein</fullName>
    </submittedName>
</protein>
<accession>A0A0W8FPN0</accession>
<dbReference type="PANTHER" id="PTHR40065:SF3">
    <property type="entry name" value="RNA-BINDING PROTEIN YHBY"/>
    <property type="match status" value="1"/>
</dbReference>
<feature type="domain" description="CRM" evidence="2">
    <location>
        <begin position="2"/>
        <end position="97"/>
    </location>
</feature>
<keyword evidence="1" id="KW-0694">RNA-binding</keyword>
<sequence>MEKLKGSQKKYLRAQAHHLKPVVMIGAKGLTMQLISSVNAALNDHELIKVKFGEFKEAKKEISEEIAQATKSEFVGLIGNVVIFYRQHPESEKRKIKIQ</sequence>
<evidence type="ECO:0000259" key="2">
    <source>
        <dbReference type="PROSITE" id="PS51295"/>
    </source>
</evidence>
<dbReference type="PANTHER" id="PTHR40065">
    <property type="entry name" value="RNA-BINDING PROTEIN YHBY"/>
    <property type="match status" value="1"/>
</dbReference>
<dbReference type="Pfam" id="PF01985">
    <property type="entry name" value="CRS1_YhbY"/>
    <property type="match status" value="1"/>
</dbReference>
<dbReference type="InterPro" id="IPR001890">
    <property type="entry name" value="RNA-binding_CRM"/>
</dbReference>
<reference evidence="3" key="1">
    <citation type="journal article" date="2015" name="Proc. Natl. Acad. Sci. U.S.A.">
        <title>Networks of energetic and metabolic interactions define dynamics in microbial communities.</title>
        <authorList>
            <person name="Embree M."/>
            <person name="Liu J.K."/>
            <person name="Al-Bassam M.M."/>
            <person name="Zengler K."/>
        </authorList>
    </citation>
    <scope>NUCLEOTIDE SEQUENCE</scope>
</reference>
<dbReference type="AlphaFoldDB" id="A0A0W8FPN0"/>
<evidence type="ECO:0000313" key="3">
    <source>
        <dbReference type="EMBL" id="KUG22838.1"/>
    </source>
</evidence>
<dbReference type="InterPro" id="IPR035920">
    <property type="entry name" value="YhbY-like_sf"/>
</dbReference>
<evidence type="ECO:0000256" key="1">
    <source>
        <dbReference type="ARBA" id="ARBA00022884"/>
    </source>
</evidence>
<proteinExistence type="predicted"/>
<dbReference type="SMART" id="SM01103">
    <property type="entry name" value="CRS1_YhbY"/>
    <property type="match status" value="1"/>
</dbReference>